<evidence type="ECO:0000256" key="1">
    <source>
        <dbReference type="SAM" id="Phobius"/>
    </source>
</evidence>
<feature type="transmembrane region" description="Helical" evidence="1">
    <location>
        <begin position="23"/>
        <end position="43"/>
    </location>
</feature>
<sequence length="219" mass="23610">MSTPSGACPYGGRLLANLRGGCFLIFVVASLACRSFVASYPALPAVNARSRLAETARSAATLLEPPSAPPREDERSGDSASVLQCEVTADFRGDAFVSGGARLGSEVWLFRRVYTNEFSQLLRKMGYHLPMIFQNVSVSCAEMSLGELWRQTCQDCIRHLTADAYGELGMIVPAHPDPDLRGRNDAPPVEATVCLLQGADYSASSPDSGLFCRTRLRSG</sequence>
<accession>A0A1Q9ECM1</accession>
<protein>
    <submittedName>
        <fullName evidence="2">Uncharacterized protein</fullName>
    </submittedName>
</protein>
<keyword evidence="3" id="KW-1185">Reference proteome</keyword>
<evidence type="ECO:0000313" key="2">
    <source>
        <dbReference type="EMBL" id="OLQ05158.1"/>
    </source>
</evidence>
<dbReference type="OrthoDB" id="10311424at2759"/>
<name>A0A1Q9ECM1_SYMMI</name>
<dbReference type="EMBL" id="LSRX01000193">
    <property type="protein sequence ID" value="OLQ05158.1"/>
    <property type="molecule type" value="Genomic_DNA"/>
</dbReference>
<dbReference type="OMA" id="GSEVWLF"/>
<reference evidence="2 3" key="1">
    <citation type="submission" date="2016-02" db="EMBL/GenBank/DDBJ databases">
        <title>Genome analysis of coral dinoflagellate symbionts highlights evolutionary adaptations to a symbiotic lifestyle.</title>
        <authorList>
            <person name="Aranda M."/>
            <person name="Li Y."/>
            <person name="Liew Y.J."/>
            <person name="Baumgarten S."/>
            <person name="Simakov O."/>
            <person name="Wilson M."/>
            <person name="Piel J."/>
            <person name="Ashoor H."/>
            <person name="Bougouffa S."/>
            <person name="Bajic V.B."/>
            <person name="Ryu T."/>
            <person name="Ravasi T."/>
            <person name="Bayer T."/>
            <person name="Micklem G."/>
            <person name="Kim H."/>
            <person name="Bhak J."/>
            <person name="Lajeunesse T.C."/>
            <person name="Voolstra C.R."/>
        </authorList>
    </citation>
    <scope>NUCLEOTIDE SEQUENCE [LARGE SCALE GENOMIC DNA]</scope>
    <source>
        <strain evidence="2 3">CCMP2467</strain>
    </source>
</reference>
<comment type="caution">
    <text evidence="2">The sequence shown here is derived from an EMBL/GenBank/DDBJ whole genome shotgun (WGS) entry which is preliminary data.</text>
</comment>
<organism evidence="2 3">
    <name type="scientific">Symbiodinium microadriaticum</name>
    <name type="common">Dinoflagellate</name>
    <name type="synonym">Zooxanthella microadriatica</name>
    <dbReference type="NCBI Taxonomy" id="2951"/>
    <lineage>
        <taxon>Eukaryota</taxon>
        <taxon>Sar</taxon>
        <taxon>Alveolata</taxon>
        <taxon>Dinophyceae</taxon>
        <taxon>Suessiales</taxon>
        <taxon>Symbiodiniaceae</taxon>
        <taxon>Symbiodinium</taxon>
    </lineage>
</organism>
<evidence type="ECO:0000313" key="3">
    <source>
        <dbReference type="Proteomes" id="UP000186817"/>
    </source>
</evidence>
<keyword evidence="1" id="KW-0472">Membrane</keyword>
<gene>
    <name evidence="2" type="ORF">AK812_SmicGene11695</name>
</gene>
<keyword evidence="1" id="KW-0812">Transmembrane</keyword>
<dbReference type="Proteomes" id="UP000186817">
    <property type="component" value="Unassembled WGS sequence"/>
</dbReference>
<dbReference type="AlphaFoldDB" id="A0A1Q9ECM1"/>
<keyword evidence="1" id="KW-1133">Transmembrane helix</keyword>
<proteinExistence type="predicted"/>